<dbReference type="EMBL" id="OCNF01000002">
    <property type="protein sequence ID" value="SOD65694.1"/>
    <property type="molecule type" value="Genomic_DNA"/>
</dbReference>
<gene>
    <name evidence="2" type="ORF">SAMN02746062_00387</name>
</gene>
<organism evidence="2 3">
    <name type="scientific">Alysiella filiformis DSM 16848</name>
    <dbReference type="NCBI Taxonomy" id="1120981"/>
    <lineage>
        <taxon>Bacteria</taxon>
        <taxon>Pseudomonadati</taxon>
        <taxon>Pseudomonadota</taxon>
        <taxon>Betaproteobacteria</taxon>
        <taxon>Neisseriales</taxon>
        <taxon>Neisseriaceae</taxon>
        <taxon>Alysiella</taxon>
    </lineage>
</organism>
<keyword evidence="3" id="KW-1185">Reference proteome</keyword>
<dbReference type="AlphaFoldDB" id="A0A286E496"/>
<accession>A0A286E496</accession>
<dbReference type="OrthoDB" id="6057646at2"/>
<feature type="coiled-coil region" evidence="1">
    <location>
        <begin position="102"/>
        <end position="187"/>
    </location>
</feature>
<reference evidence="2 3" key="1">
    <citation type="submission" date="2017-09" db="EMBL/GenBank/DDBJ databases">
        <authorList>
            <person name="Ehlers B."/>
            <person name="Leendertz F.H."/>
        </authorList>
    </citation>
    <scope>NUCLEOTIDE SEQUENCE [LARGE SCALE GENOMIC DNA]</scope>
    <source>
        <strain evidence="2 3">DSM 16848</strain>
    </source>
</reference>
<sequence>MLIYETHLPITQPIGKRQMLQVAYNWLKKHPILQTAPHVFMTWHNEHGSVIYPIQCILNPDLYEEISSIRFRIPHPNQLPCDFVISVSQQPESWHAQLKLQLNKDKNAAQNLQFQMETLQTEHSEQIAHLKQEHQREIQTLNEKHQFANQSQNDTYFHDMKEKNQEISDLKHEIRQLEQLLEEVTHSPDPQHSYTHVKTVVRGSCVLAYGDELDLYNDEILSFVRDALHNELATRTHENSRRQHILHDLLLNNPLENDLRKEKETELKRVMRNYQRLDAPTLNALKKLGFSHTQDGTHHKFKFMGDERYVATTSKSSSDVRSGKNFAHDIANKLF</sequence>
<dbReference type="RefSeq" id="WP_097113475.1">
    <property type="nucleotide sequence ID" value="NZ_CP083931.1"/>
</dbReference>
<keyword evidence="1" id="KW-0175">Coiled coil</keyword>
<dbReference type="Proteomes" id="UP000219669">
    <property type="component" value="Unassembled WGS sequence"/>
</dbReference>
<evidence type="ECO:0000256" key="1">
    <source>
        <dbReference type="SAM" id="Coils"/>
    </source>
</evidence>
<proteinExistence type="predicted"/>
<protein>
    <submittedName>
        <fullName evidence="2">Uncharacterized protein</fullName>
    </submittedName>
</protein>
<evidence type="ECO:0000313" key="3">
    <source>
        <dbReference type="Proteomes" id="UP000219669"/>
    </source>
</evidence>
<evidence type="ECO:0000313" key="2">
    <source>
        <dbReference type="EMBL" id="SOD65694.1"/>
    </source>
</evidence>
<name>A0A286E496_9NEIS</name>